<dbReference type="Gene3D" id="2.160.20.10">
    <property type="entry name" value="Single-stranded right-handed beta-helix, Pectin lyase-like"/>
    <property type="match status" value="1"/>
</dbReference>
<evidence type="ECO:0000313" key="3">
    <source>
        <dbReference type="EMBL" id="MBB6736042.1"/>
    </source>
</evidence>
<evidence type="ECO:0000259" key="1">
    <source>
        <dbReference type="Pfam" id="PF13229"/>
    </source>
</evidence>
<comment type="caution">
    <text evidence="3">The sequence shown here is derived from an EMBL/GenBank/DDBJ whole genome shotgun (WGS) entry which is preliminary data.</text>
</comment>
<dbReference type="SMART" id="SM00710">
    <property type="entry name" value="PbH1"/>
    <property type="match status" value="5"/>
</dbReference>
<dbReference type="InterPro" id="IPR006626">
    <property type="entry name" value="PbH1"/>
</dbReference>
<gene>
    <name evidence="3" type="ORF">H7C18_34560</name>
</gene>
<evidence type="ECO:0000259" key="2">
    <source>
        <dbReference type="Pfam" id="PF13313"/>
    </source>
</evidence>
<sequence length="366" mass="38456">ATGESGDHVVRFWNDVTGTLAGGPFTFHYTGSDSWETLTLPSPVYINANVEYTVSVSTGTDSQKYYAYKPADLTNAGSNGGHLSWPANAGVYSTSLGSRPTGSYNGNNYLRDVVFDADAAPTPISPADWPNASNTGVPAGTSLTTHTGVISIYDDNTVIDGWEVNGAIDVYANNVTIRNTKINSDSWWGINLRDGASNLTVENCTITGVAGAGPDNGGEDYGIAFGGTGTFEAAYNDISGFANGIAAGHGYIHDNYIHDLAAFVNLGNEYAHTQAIYYGGTDATGLVIDHNTLLNPNQPAEGATAAIGLFADFGASHSITVNDNWMAGGTYTLYAGASGSDHIVITNNVFSQQYWASSGYYGPYAY</sequence>
<feature type="domain" description="DUF4082" evidence="2">
    <location>
        <begin position="2"/>
        <end position="110"/>
    </location>
</feature>
<dbReference type="Proteomes" id="UP000564644">
    <property type="component" value="Unassembled WGS sequence"/>
</dbReference>
<feature type="non-terminal residue" evidence="3">
    <location>
        <position position="1"/>
    </location>
</feature>
<feature type="non-terminal residue" evidence="3">
    <location>
        <position position="366"/>
    </location>
</feature>
<evidence type="ECO:0000313" key="4">
    <source>
        <dbReference type="Proteomes" id="UP000564644"/>
    </source>
</evidence>
<dbReference type="InterPro" id="IPR011050">
    <property type="entry name" value="Pectin_lyase_fold/virulence"/>
</dbReference>
<feature type="domain" description="Right handed beta helix" evidence="1">
    <location>
        <begin position="158"/>
        <end position="297"/>
    </location>
</feature>
<dbReference type="AlphaFoldDB" id="A0A7X0VZY5"/>
<dbReference type="Pfam" id="PF13229">
    <property type="entry name" value="Beta_helix"/>
    <property type="match status" value="1"/>
</dbReference>
<proteinExistence type="predicted"/>
<reference evidence="3 4" key="1">
    <citation type="submission" date="2020-08" db="EMBL/GenBank/DDBJ databases">
        <title>Cohnella phylogeny.</title>
        <authorList>
            <person name="Dunlap C."/>
        </authorList>
    </citation>
    <scope>NUCLEOTIDE SEQUENCE [LARGE SCALE GENOMIC DNA]</scope>
    <source>
        <strain evidence="3 4">CBP 2801</strain>
    </source>
</reference>
<dbReference type="InterPro" id="IPR025141">
    <property type="entry name" value="DUF4082"/>
</dbReference>
<keyword evidence="4" id="KW-1185">Reference proteome</keyword>
<protein>
    <submittedName>
        <fullName evidence="3">DUF4082 domain-containing protein</fullName>
    </submittedName>
</protein>
<dbReference type="SUPFAM" id="SSF51126">
    <property type="entry name" value="Pectin lyase-like"/>
    <property type="match status" value="1"/>
</dbReference>
<dbReference type="InterPro" id="IPR039448">
    <property type="entry name" value="Beta_helix"/>
</dbReference>
<dbReference type="Pfam" id="PF13313">
    <property type="entry name" value="DUF4082"/>
    <property type="match status" value="1"/>
</dbReference>
<name>A0A7X0VZY5_9BACL</name>
<organism evidence="3 4">
    <name type="scientific">Cohnella zeiphila</name>
    <dbReference type="NCBI Taxonomy" id="2761120"/>
    <lineage>
        <taxon>Bacteria</taxon>
        <taxon>Bacillati</taxon>
        <taxon>Bacillota</taxon>
        <taxon>Bacilli</taxon>
        <taxon>Bacillales</taxon>
        <taxon>Paenibacillaceae</taxon>
        <taxon>Cohnella</taxon>
    </lineage>
</organism>
<dbReference type="RefSeq" id="WP_185133686.1">
    <property type="nucleotide sequence ID" value="NZ_JACJVO010000075.1"/>
</dbReference>
<accession>A0A7X0VZY5</accession>
<dbReference type="EMBL" id="JACJVO010000075">
    <property type="protein sequence ID" value="MBB6736042.1"/>
    <property type="molecule type" value="Genomic_DNA"/>
</dbReference>
<dbReference type="InterPro" id="IPR012334">
    <property type="entry name" value="Pectin_lyas_fold"/>
</dbReference>